<name>A0A8C4WC85_9SAUR</name>
<organism evidence="2 3">
    <name type="scientific">Gopherus evgoodei</name>
    <name type="common">Goodes thornscrub tortoise</name>
    <dbReference type="NCBI Taxonomy" id="1825980"/>
    <lineage>
        <taxon>Eukaryota</taxon>
        <taxon>Metazoa</taxon>
        <taxon>Chordata</taxon>
        <taxon>Craniata</taxon>
        <taxon>Vertebrata</taxon>
        <taxon>Euteleostomi</taxon>
        <taxon>Archelosauria</taxon>
        <taxon>Testudinata</taxon>
        <taxon>Testudines</taxon>
        <taxon>Cryptodira</taxon>
        <taxon>Durocryptodira</taxon>
        <taxon>Testudinoidea</taxon>
        <taxon>Testudinidae</taxon>
        <taxon>Gopherus</taxon>
    </lineage>
</organism>
<proteinExistence type="predicted"/>
<accession>A0A8C4WC85</accession>
<sequence length="58" mass="6315">VTHQKHERTRNLGSGKAIAVLTSGGDAQGKEIRNKLWVCFLCLLGFEPLGVIFSSFSP</sequence>
<keyword evidence="1" id="KW-0472">Membrane</keyword>
<dbReference type="Ensembl" id="ENSGEVT00005015934.1">
    <property type="protein sequence ID" value="ENSGEVP00005015165.1"/>
    <property type="gene ID" value="ENSGEVG00005010778.1"/>
</dbReference>
<feature type="transmembrane region" description="Helical" evidence="1">
    <location>
        <begin position="36"/>
        <end position="56"/>
    </location>
</feature>
<dbReference type="GeneTree" id="ENSGT01000000221284"/>
<evidence type="ECO:0000313" key="3">
    <source>
        <dbReference type="Proteomes" id="UP000694390"/>
    </source>
</evidence>
<reference evidence="2" key="1">
    <citation type="submission" date="2025-08" db="UniProtKB">
        <authorList>
            <consortium name="Ensembl"/>
        </authorList>
    </citation>
    <scope>IDENTIFICATION</scope>
</reference>
<evidence type="ECO:0000313" key="2">
    <source>
        <dbReference type="Ensembl" id="ENSGEVP00005015165.1"/>
    </source>
</evidence>
<keyword evidence="1" id="KW-1133">Transmembrane helix</keyword>
<evidence type="ECO:0008006" key="4">
    <source>
        <dbReference type="Google" id="ProtNLM"/>
    </source>
</evidence>
<reference evidence="2" key="2">
    <citation type="submission" date="2025-09" db="UniProtKB">
        <authorList>
            <consortium name="Ensembl"/>
        </authorList>
    </citation>
    <scope>IDENTIFICATION</scope>
</reference>
<protein>
    <recommendedName>
        <fullName evidence="4">Phosphofructokinase</fullName>
    </recommendedName>
</protein>
<keyword evidence="3" id="KW-1185">Reference proteome</keyword>
<dbReference type="Proteomes" id="UP000694390">
    <property type="component" value="Unassembled WGS sequence"/>
</dbReference>
<keyword evidence="1" id="KW-0812">Transmembrane</keyword>
<evidence type="ECO:0000256" key="1">
    <source>
        <dbReference type="SAM" id="Phobius"/>
    </source>
</evidence>
<dbReference type="AlphaFoldDB" id="A0A8C4WC85"/>
<dbReference type="OrthoDB" id="537915at2759"/>